<proteinExistence type="inferred from homology"/>
<comment type="similarity">
    <text evidence="1">Belongs to the FLZ family.</text>
</comment>
<protein>
    <recommendedName>
        <fullName evidence="5">FLZ-type domain-containing protein</fullName>
    </recommendedName>
</protein>
<keyword evidence="3" id="KW-0863">Zinc-finger</keyword>
<dbReference type="GO" id="GO:0008270">
    <property type="term" value="F:zinc ion binding"/>
    <property type="evidence" value="ECO:0007669"/>
    <property type="project" value="UniProtKB-KW"/>
</dbReference>
<gene>
    <name evidence="6" type="ORF">TSUD_400700</name>
</gene>
<evidence type="ECO:0000256" key="2">
    <source>
        <dbReference type="ARBA" id="ARBA00022723"/>
    </source>
</evidence>
<dbReference type="InterPro" id="IPR007650">
    <property type="entry name" value="Zf-FLZ_dom"/>
</dbReference>
<keyword evidence="2" id="KW-0479">Metal-binding</keyword>
<accession>A0A2Z6PK95</accession>
<evidence type="ECO:0000259" key="5">
    <source>
        <dbReference type="PROSITE" id="PS51795"/>
    </source>
</evidence>
<dbReference type="PROSITE" id="PS51795">
    <property type="entry name" value="ZF_FLZ"/>
    <property type="match status" value="1"/>
</dbReference>
<evidence type="ECO:0000313" key="7">
    <source>
        <dbReference type="Proteomes" id="UP000242715"/>
    </source>
</evidence>
<evidence type="ECO:0000256" key="1">
    <source>
        <dbReference type="ARBA" id="ARBA00009374"/>
    </source>
</evidence>
<organism evidence="6 7">
    <name type="scientific">Trifolium subterraneum</name>
    <name type="common">Subterranean clover</name>
    <dbReference type="NCBI Taxonomy" id="3900"/>
    <lineage>
        <taxon>Eukaryota</taxon>
        <taxon>Viridiplantae</taxon>
        <taxon>Streptophyta</taxon>
        <taxon>Embryophyta</taxon>
        <taxon>Tracheophyta</taxon>
        <taxon>Spermatophyta</taxon>
        <taxon>Magnoliopsida</taxon>
        <taxon>eudicotyledons</taxon>
        <taxon>Gunneridae</taxon>
        <taxon>Pentapetalae</taxon>
        <taxon>rosids</taxon>
        <taxon>fabids</taxon>
        <taxon>Fabales</taxon>
        <taxon>Fabaceae</taxon>
        <taxon>Papilionoideae</taxon>
        <taxon>50 kb inversion clade</taxon>
        <taxon>NPAAA clade</taxon>
        <taxon>Hologalegina</taxon>
        <taxon>IRL clade</taxon>
        <taxon>Trifolieae</taxon>
        <taxon>Trifolium</taxon>
    </lineage>
</organism>
<dbReference type="PANTHER" id="PTHR47208:SF8">
    <property type="entry name" value="DUF581 FAMILY PROTEIN"/>
    <property type="match status" value="1"/>
</dbReference>
<dbReference type="EMBL" id="DF974125">
    <property type="protein sequence ID" value="GAU45467.1"/>
    <property type="molecule type" value="Genomic_DNA"/>
</dbReference>
<dbReference type="OrthoDB" id="1932717at2759"/>
<dbReference type="Pfam" id="PF04570">
    <property type="entry name" value="zf-FLZ"/>
    <property type="match status" value="1"/>
</dbReference>
<keyword evidence="3" id="KW-0862">Zinc</keyword>
<feature type="domain" description="FLZ-type" evidence="5">
    <location>
        <begin position="1"/>
        <end position="54"/>
    </location>
</feature>
<sequence length="83" mass="9167">MNQSPKGQKSYEFGGVGLGIVVALDKSEDGVRGEKAFCSEECRSGQIMMDERKEKYRSSELSMELSSSPHTKDQIFSTGIMVI</sequence>
<evidence type="ECO:0000256" key="3">
    <source>
        <dbReference type="ARBA" id="ARBA00022771"/>
    </source>
</evidence>
<dbReference type="PANTHER" id="PTHR47208">
    <property type="entry name" value="OS02G0174800 PROTEIN"/>
    <property type="match status" value="1"/>
</dbReference>
<evidence type="ECO:0000256" key="4">
    <source>
        <dbReference type="PROSITE-ProRule" id="PRU01131"/>
    </source>
</evidence>
<feature type="zinc finger region" description="FLZ-type" evidence="4">
    <location>
        <begin position="1"/>
        <end position="54"/>
    </location>
</feature>
<evidence type="ECO:0000313" key="6">
    <source>
        <dbReference type="EMBL" id="GAU45467.1"/>
    </source>
</evidence>
<keyword evidence="7" id="KW-1185">Reference proteome</keyword>
<name>A0A2Z6PK95_TRISU</name>
<reference evidence="7" key="1">
    <citation type="journal article" date="2017" name="Front. Plant Sci.">
        <title>Climate Clever Clovers: New Paradigm to Reduce the Environmental Footprint of Ruminants by Breeding Low Methanogenic Forages Utilizing Haplotype Variation.</title>
        <authorList>
            <person name="Kaur P."/>
            <person name="Appels R."/>
            <person name="Bayer P.E."/>
            <person name="Keeble-Gagnere G."/>
            <person name="Wang J."/>
            <person name="Hirakawa H."/>
            <person name="Shirasawa K."/>
            <person name="Vercoe P."/>
            <person name="Stefanova K."/>
            <person name="Durmic Z."/>
            <person name="Nichols P."/>
            <person name="Revell C."/>
            <person name="Isobe S.N."/>
            <person name="Edwards D."/>
            <person name="Erskine W."/>
        </authorList>
    </citation>
    <scope>NUCLEOTIDE SEQUENCE [LARGE SCALE GENOMIC DNA]</scope>
    <source>
        <strain evidence="7">cv. Daliak</strain>
    </source>
</reference>
<dbReference type="Proteomes" id="UP000242715">
    <property type="component" value="Unassembled WGS sequence"/>
</dbReference>
<dbReference type="InterPro" id="IPR044604">
    <property type="entry name" value="FLZ12/13/14"/>
</dbReference>
<dbReference type="AlphaFoldDB" id="A0A2Z6PK95"/>